<feature type="transmembrane region" description="Helical" evidence="6">
    <location>
        <begin position="20"/>
        <end position="41"/>
    </location>
</feature>
<feature type="transmembrane region" description="Helical" evidence="6">
    <location>
        <begin position="47"/>
        <end position="68"/>
    </location>
</feature>
<proteinExistence type="inferred from homology"/>
<feature type="transmembrane region" description="Helical" evidence="6">
    <location>
        <begin position="134"/>
        <end position="151"/>
    </location>
</feature>
<comment type="subcellular location">
    <subcellularLocation>
        <location evidence="1">Membrane</location>
        <topology evidence="1">Multi-pass membrane protein</topology>
    </subcellularLocation>
</comment>
<comment type="caution">
    <text evidence="8">The sequence shown here is derived from an EMBL/GenBank/DDBJ whole genome shotgun (WGS) entry which is preliminary data.</text>
</comment>
<evidence type="ECO:0000256" key="4">
    <source>
        <dbReference type="ARBA" id="ARBA00022989"/>
    </source>
</evidence>
<keyword evidence="3 6" id="KW-0812">Transmembrane</keyword>
<evidence type="ECO:0000313" key="8">
    <source>
        <dbReference type="EMBL" id="RVU34162.1"/>
    </source>
</evidence>
<feature type="transmembrane region" description="Helical" evidence="6">
    <location>
        <begin position="276"/>
        <end position="294"/>
    </location>
</feature>
<dbReference type="AlphaFoldDB" id="A0A3S2W2J4"/>
<dbReference type="PANTHER" id="PTHR32322">
    <property type="entry name" value="INNER MEMBRANE TRANSPORTER"/>
    <property type="match status" value="1"/>
</dbReference>
<evidence type="ECO:0000256" key="2">
    <source>
        <dbReference type="ARBA" id="ARBA00007362"/>
    </source>
</evidence>
<accession>A0A3S2W2J4</accession>
<keyword evidence="4 6" id="KW-1133">Transmembrane helix</keyword>
<dbReference type="GO" id="GO:0016020">
    <property type="term" value="C:membrane"/>
    <property type="evidence" value="ECO:0007669"/>
    <property type="project" value="UniProtKB-SubCell"/>
</dbReference>
<feature type="transmembrane region" description="Helical" evidence="6">
    <location>
        <begin position="157"/>
        <end position="178"/>
    </location>
</feature>
<keyword evidence="5 6" id="KW-0472">Membrane</keyword>
<evidence type="ECO:0000256" key="6">
    <source>
        <dbReference type="SAM" id="Phobius"/>
    </source>
</evidence>
<dbReference type="SUPFAM" id="SSF103481">
    <property type="entry name" value="Multidrug resistance efflux transporter EmrE"/>
    <property type="match status" value="2"/>
</dbReference>
<name>A0A3S2W2J4_9PROT</name>
<evidence type="ECO:0000256" key="3">
    <source>
        <dbReference type="ARBA" id="ARBA00022692"/>
    </source>
</evidence>
<evidence type="ECO:0000256" key="1">
    <source>
        <dbReference type="ARBA" id="ARBA00004141"/>
    </source>
</evidence>
<dbReference type="Proteomes" id="UP000287447">
    <property type="component" value="Unassembled WGS sequence"/>
</dbReference>
<feature type="transmembrane region" description="Helical" evidence="6">
    <location>
        <begin position="105"/>
        <end position="122"/>
    </location>
</feature>
<organism evidence="8 9">
    <name type="scientific">Hwanghaeella grinnelliae</name>
    <dbReference type="NCBI Taxonomy" id="2500179"/>
    <lineage>
        <taxon>Bacteria</taxon>
        <taxon>Pseudomonadati</taxon>
        <taxon>Pseudomonadota</taxon>
        <taxon>Alphaproteobacteria</taxon>
        <taxon>Rhodospirillales</taxon>
        <taxon>Rhodospirillaceae</taxon>
        <taxon>Hwanghaeella</taxon>
    </lineage>
</organism>
<dbReference type="PANTHER" id="PTHR32322:SF2">
    <property type="entry name" value="EAMA DOMAIN-CONTAINING PROTEIN"/>
    <property type="match status" value="1"/>
</dbReference>
<feature type="domain" description="EamA" evidence="7">
    <location>
        <begin position="160"/>
        <end position="293"/>
    </location>
</feature>
<dbReference type="InterPro" id="IPR037185">
    <property type="entry name" value="EmrE-like"/>
</dbReference>
<feature type="transmembrane region" description="Helical" evidence="6">
    <location>
        <begin position="80"/>
        <end position="99"/>
    </location>
</feature>
<protein>
    <recommendedName>
        <fullName evidence="7">EamA domain-containing protein</fullName>
    </recommendedName>
</protein>
<reference evidence="9" key="1">
    <citation type="submission" date="2019-01" db="EMBL/GenBank/DDBJ databases">
        <title>Gri0909 isolated from a small marine red alga.</title>
        <authorList>
            <person name="Kim J."/>
            <person name="Jeong S.E."/>
            <person name="Jeon C.O."/>
        </authorList>
    </citation>
    <scope>NUCLEOTIDE SEQUENCE [LARGE SCALE GENOMIC DNA]</scope>
    <source>
        <strain evidence="9">Gri0909</strain>
    </source>
</reference>
<dbReference type="Pfam" id="PF00892">
    <property type="entry name" value="EamA"/>
    <property type="match status" value="2"/>
</dbReference>
<comment type="similarity">
    <text evidence="2">Belongs to the EamA transporter family.</text>
</comment>
<dbReference type="OrthoDB" id="8018687at2"/>
<evidence type="ECO:0000256" key="5">
    <source>
        <dbReference type="ARBA" id="ARBA00023136"/>
    </source>
</evidence>
<keyword evidence="9" id="KW-1185">Reference proteome</keyword>
<evidence type="ECO:0000259" key="7">
    <source>
        <dbReference type="Pfam" id="PF00892"/>
    </source>
</evidence>
<dbReference type="EMBL" id="SADE01000004">
    <property type="protein sequence ID" value="RVU34162.1"/>
    <property type="molecule type" value="Genomic_DNA"/>
</dbReference>
<gene>
    <name evidence="8" type="ORF">EOI86_23925</name>
</gene>
<feature type="transmembrane region" description="Helical" evidence="6">
    <location>
        <begin position="222"/>
        <end position="243"/>
    </location>
</feature>
<dbReference type="InterPro" id="IPR000620">
    <property type="entry name" value="EamA_dom"/>
</dbReference>
<evidence type="ECO:0000313" key="9">
    <source>
        <dbReference type="Proteomes" id="UP000287447"/>
    </source>
</evidence>
<dbReference type="RefSeq" id="WP_127768192.1">
    <property type="nucleotide sequence ID" value="NZ_SADE01000004.1"/>
</dbReference>
<dbReference type="InterPro" id="IPR050638">
    <property type="entry name" value="AA-Vitamin_Transporters"/>
</dbReference>
<feature type="domain" description="EamA" evidence="7">
    <location>
        <begin position="18"/>
        <end position="149"/>
    </location>
</feature>
<feature type="transmembrane region" description="Helical" evidence="6">
    <location>
        <begin position="190"/>
        <end position="210"/>
    </location>
</feature>
<sequence length="303" mass="31349">MNADDAPRAETARTAWHGPVLALFSAFMFAMNTPVAALAYQDGVTPITLAASRTLAAGLLALAFVLWTRMPGFGRMLRRRAFWLATLGMAMQGMCYFASVVYIPVGLAAMILYTWPLLVAVFEPLAGGARLTPFRFLCFLGAFAGLALAIGPDFQSLDIRGIALAFLGACCLPLYVLGSRVLLADTELPVLIAGTNVGAAAVALAAAPFLGGLSFGTTGGAATASLIVVVIYAAGILSQIAALRIFPASALAMLFNLEPVISIAAGAVLLGETLTGAQYTGGVVVLSALALYSWSAKKKPARA</sequence>
<feature type="transmembrane region" description="Helical" evidence="6">
    <location>
        <begin position="250"/>
        <end position="270"/>
    </location>
</feature>